<name>A3IQ96_9CHRO</name>
<dbReference type="InterPro" id="IPR041698">
    <property type="entry name" value="Methyltransf_25"/>
</dbReference>
<dbReference type="InterPro" id="IPR029063">
    <property type="entry name" value="SAM-dependent_MTases_sf"/>
</dbReference>
<dbReference type="CDD" id="cd02440">
    <property type="entry name" value="AdoMet_MTases"/>
    <property type="match status" value="1"/>
</dbReference>
<dbReference type="GO" id="GO:0008168">
    <property type="term" value="F:methyltransferase activity"/>
    <property type="evidence" value="ECO:0007669"/>
    <property type="project" value="UniProtKB-KW"/>
</dbReference>
<sequence length="377" mass="42281">MKVVEATNFKTPIEHLYPKISDEGKELFQQGIEKYSAAKSVFYQVAELVKTEVEKWTTTTGKNPTYGQIRRHLLANDLVKELGKMRTDPAGFAFNAARADIQGDLEYQQRMKNWENTAKERLNLNPELEIPTYVSRPNFHWSPYIATNDWEEQFLGCVWDIGTSIMGQSSPTVRSYSLGGGRLSRMVNYLSERFPNFKPRRILDMGCSAGGSTIAMAIEFPDAEVHGIDISSSMLRCGHAVSVALDLPIYYHQMDASHTTFGDGSFDLIVSNIVFHELPNGIRRKVILECSRLLSPGGIMAHMEGGTYMSPTNIFQKLWRELDIHGNNEWYVGNASMEKLATYVEEAGLSTQGSLLQKITPSSEFFEGALLIGGQKI</sequence>
<dbReference type="EMBL" id="AAXW01000014">
    <property type="protein sequence ID" value="EAZ91436.1"/>
    <property type="molecule type" value="Genomic_DNA"/>
</dbReference>
<dbReference type="RefSeq" id="WP_008275562.1">
    <property type="nucleotide sequence ID" value="NZ_AAXW01000014.1"/>
</dbReference>
<protein>
    <submittedName>
        <fullName evidence="2">Methyltransferase type 12</fullName>
    </submittedName>
</protein>
<keyword evidence="2" id="KW-0489">Methyltransferase</keyword>
<evidence type="ECO:0000313" key="2">
    <source>
        <dbReference type="EMBL" id="EAZ91436.1"/>
    </source>
</evidence>
<evidence type="ECO:0000259" key="1">
    <source>
        <dbReference type="Pfam" id="PF13649"/>
    </source>
</evidence>
<evidence type="ECO:0000313" key="3">
    <source>
        <dbReference type="Proteomes" id="UP000003781"/>
    </source>
</evidence>
<feature type="domain" description="Methyltransferase" evidence="1">
    <location>
        <begin position="202"/>
        <end position="298"/>
    </location>
</feature>
<gene>
    <name evidence="2" type="ORF">CY0110_05682</name>
</gene>
<comment type="caution">
    <text evidence="2">The sequence shown here is derived from an EMBL/GenBank/DDBJ whole genome shotgun (WGS) entry which is preliminary data.</text>
</comment>
<organism evidence="2 3">
    <name type="scientific">Crocosphaera chwakensis CCY0110</name>
    <dbReference type="NCBI Taxonomy" id="391612"/>
    <lineage>
        <taxon>Bacteria</taxon>
        <taxon>Bacillati</taxon>
        <taxon>Cyanobacteriota</taxon>
        <taxon>Cyanophyceae</taxon>
        <taxon>Oscillatoriophycideae</taxon>
        <taxon>Chroococcales</taxon>
        <taxon>Aphanothecaceae</taxon>
        <taxon>Crocosphaera</taxon>
        <taxon>Crocosphaera chwakensis</taxon>
    </lineage>
</organism>
<dbReference type="SUPFAM" id="SSF53335">
    <property type="entry name" value="S-adenosyl-L-methionine-dependent methyltransferases"/>
    <property type="match status" value="1"/>
</dbReference>
<dbReference type="Pfam" id="PF13649">
    <property type="entry name" value="Methyltransf_25"/>
    <property type="match status" value="1"/>
</dbReference>
<reference evidence="2 3" key="1">
    <citation type="submission" date="2007-03" db="EMBL/GenBank/DDBJ databases">
        <authorList>
            <person name="Stal L."/>
            <person name="Ferriera S."/>
            <person name="Johnson J."/>
            <person name="Kravitz S."/>
            <person name="Beeson K."/>
            <person name="Sutton G."/>
            <person name="Rogers Y.-H."/>
            <person name="Friedman R."/>
            <person name="Frazier M."/>
            <person name="Venter J.C."/>
        </authorList>
    </citation>
    <scope>NUCLEOTIDE SEQUENCE [LARGE SCALE GENOMIC DNA]</scope>
    <source>
        <strain evidence="2 3">CCY0110</strain>
    </source>
</reference>
<keyword evidence="3" id="KW-1185">Reference proteome</keyword>
<dbReference type="eggNOG" id="COG2226">
    <property type="taxonomic scope" value="Bacteria"/>
</dbReference>
<dbReference type="Proteomes" id="UP000003781">
    <property type="component" value="Unassembled WGS sequence"/>
</dbReference>
<proteinExistence type="predicted"/>
<dbReference type="AlphaFoldDB" id="A3IQ96"/>
<keyword evidence="2" id="KW-0808">Transferase</keyword>
<dbReference type="PANTHER" id="PTHR43591">
    <property type="entry name" value="METHYLTRANSFERASE"/>
    <property type="match status" value="1"/>
</dbReference>
<dbReference type="OrthoDB" id="9760689at2"/>
<dbReference type="Gene3D" id="3.40.50.150">
    <property type="entry name" value="Vaccinia Virus protein VP39"/>
    <property type="match status" value="1"/>
</dbReference>
<dbReference type="GO" id="GO:0032259">
    <property type="term" value="P:methylation"/>
    <property type="evidence" value="ECO:0007669"/>
    <property type="project" value="UniProtKB-KW"/>
</dbReference>
<accession>A3IQ96</accession>